<dbReference type="Proteomes" id="UP000828390">
    <property type="component" value="Unassembled WGS sequence"/>
</dbReference>
<evidence type="ECO:0000313" key="1">
    <source>
        <dbReference type="EMBL" id="KAH3749872.1"/>
    </source>
</evidence>
<protein>
    <submittedName>
        <fullName evidence="1">Uncharacterized protein</fullName>
    </submittedName>
</protein>
<accession>A0A9D4DKS5</accession>
<keyword evidence="2" id="KW-1185">Reference proteome</keyword>
<dbReference type="AlphaFoldDB" id="A0A9D4DKS5"/>
<reference evidence="1" key="2">
    <citation type="submission" date="2020-11" db="EMBL/GenBank/DDBJ databases">
        <authorList>
            <person name="McCartney M.A."/>
            <person name="Auch B."/>
            <person name="Kono T."/>
            <person name="Mallez S."/>
            <person name="Becker A."/>
            <person name="Gohl D.M."/>
            <person name="Silverstein K.A.T."/>
            <person name="Koren S."/>
            <person name="Bechman K.B."/>
            <person name="Herman A."/>
            <person name="Abrahante J.E."/>
            <person name="Garbe J."/>
        </authorList>
    </citation>
    <scope>NUCLEOTIDE SEQUENCE</scope>
    <source>
        <strain evidence="1">Duluth1</strain>
        <tissue evidence="1">Whole animal</tissue>
    </source>
</reference>
<organism evidence="1 2">
    <name type="scientific">Dreissena polymorpha</name>
    <name type="common">Zebra mussel</name>
    <name type="synonym">Mytilus polymorpha</name>
    <dbReference type="NCBI Taxonomy" id="45954"/>
    <lineage>
        <taxon>Eukaryota</taxon>
        <taxon>Metazoa</taxon>
        <taxon>Spiralia</taxon>
        <taxon>Lophotrochozoa</taxon>
        <taxon>Mollusca</taxon>
        <taxon>Bivalvia</taxon>
        <taxon>Autobranchia</taxon>
        <taxon>Heteroconchia</taxon>
        <taxon>Euheterodonta</taxon>
        <taxon>Imparidentia</taxon>
        <taxon>Neoheterodontei</taxon>
        <taxon>Myida</taxon>
        <taxon>Dreissenoidea</taxon>
        <taxon>Dreissenidae</taxon>
        <taxon>Dreissena</taxon>
    </lineage>
</organism>
<reference evidence="1" key="1">
    <citation type="journal article" date="2019" name="bioRxiv">
        <title>The Genome of the Zebra Mussel, Dreissena polymorpha: A Resource for Invasive Species Research.</title>
        <authorList>
            <person name="McCartney M.A."/>
            <person name="Auch B."/>
            <person name="Kono T."/>
            <person name="Mallez S."/>
            <person name="Zhang Y."/>
            <person name="Obille A."/>
            <person name="Becker A."/>
            <person name="Abrahante J.E."/>
            <person name="Garbe J."/>
            <person name="Badalamenti J.P."/>
            <person name="Herman A."/>
            <person name="Mangelson H."/>
            <person name="Liachko I."/>
            <person name="Sullivan S."/>
            <person name="Sone E.D."/>
            <person name="Koren S."/>
            <person name="Silverstein K.A.T."/>
            <person name="Beckman K.B."/>
            <person name="Gohl D.M."/>
        </authorList>
    </citation>
    <scope>NUCLEOTIDE SEQUENCE</scope>
    <source>
        <strain evidence="1">Duluth1</strain>
        <tissue evidence="1">Whole animal</tissue>
    </source>
</reference>
<sequence>MFAVYECAVNLMGDKIYVNNMDKHTVLTLAMGGAVISTFSDTDLKFTRGVHVTAGGHVHVCGYASNTIIQLDSEGKQDDFHTGY</sequence>
<dbReference type="EMBL" id="JAIWYP010000010">
    <property type="protein sequence ID" value="KAH3749872.1"/>
    <property type="molecule type" value="Genomic_DNA"/>
</dbReference>
<dbReference type="Gene3D" id="2.120.10.30">
    <property type="entry name" value="TolB, C-terminal domain"/>
    <property type="match status" value="1"/>
</dbReference>
<dbReference type="InterPro" id="IPR011042">
    <property type="entry name" value="6-blade_b-propeller_TolB-like"/>
</dbReference>
<name>A0A9D4DKS5_DREPO</name>
<evidence type="ECO:0000313" key="2">
    <source>
        <dbReference type="Proteomes" id="UP000828390"/>
    </source>
</evidence>
<proteinExistence type="predicted"/>
<comment type="caution">
    <text evidence="1">The sequence shown here is derived from an EMBL/GenBank/DDBJ whole genome shotgun (WGS) entry which is preliminary data.</text>
</comment>
<dbReference type="SUPFAM" id="SSF101898">
    <property type="entry name" value="NHL repeat"/>
    <property type="match status" value="1"/>
</dbReference>
<gene>
    <name evidence="1" type="ORF">DPMN_184387</name>
</gene>